<dbReference type="AlphaFoldDB" id="A0A8C5TN94"/>
<name>A0A8C5TN94_9PASS</name>
<organism evidence="1 2">
    <name type="scientific">Malurus cyaneus samueli</name>
    <dbReference type="NCBI Taxonomy" id="2593467"/>
    <lineage>
        <taxon>Eukaryota</taxon>
        <taxon>Metazoa</taxon>
        <taxon>Chordata</taxon>
        <taxon>Craniata</taxon>
        <taxon>Vertebrata</taxon>
        <taxon>Euteleostomi</taxon>
        <taxon>Archelosauria</taxon>
        <taxon>Archosauria</taxon>
        <taxon>Dinosauria</taxon>
        <taxon>Saurischia</taxon>
        <taxon>Theropoda</taxon>
        <taxon>Coelurosauria</taxon>
        <taxon>Aves</taxon>
        <taxon>Neognathae</taxon>
        <taxon>Neoaves</taxon>
        <taxon>Telluraves</taxon>
        <taxon>Australaves</taxon>
        <taxon>Passeriformes</taxon>
        <taxon>Meliphagoidea</taxon>
        <taxon>Maluridae</taxon>
        <taxon>Malurus</taxon>
    </lineage>
</organism>
<evidence type="ECO:0000313" key="1">
    <source>
        <dbReference type="Ensembl" id="ENSMCSP00000008855.1"/>
    </source>
</evidence>
<sequence>LLVNSGSESCPLPLLPCPRGLVLSQLREELHWSDTRRHRKPSPGQPGLRGSDLGIIKHLLGFLAAQTGNPRGSLPLVGADVSGAGRRGFSRSRKIRLCDGGSPILIPVPGAVGMEIAPARELPRLEAAQ</sequence>
<evidence type="ECO:0000313" key="2">
    <source>
        <dbReference type="Proteomes" id="UP000694560"/>
    </source>
</evidence>
<accession>A0A8C5TN94</accession>
<protein>
    <submittedName>
        <fullName evidence="1">Uncharacterized protein</fullName>
    </submittedName>
</protein>
<reference evidence="1" key="2">
    <citation type="submission" date="2025-09" db="UniProtKB">
        <authorList>
            <consortium name="Ensembl"/>
        </authorList>
    </citation>
    <scope>IDENTIFICATION</scope>
</reference>
<keyword evidence="2" id="KW-1185">Reference proteome</keyword>
<dbReference type="Ensembl" id="ENSMCST00000009073.1">
    <property type="protein sequence ID" value="ENSMCSP00000008855.1"/>
    <property type="gene ID" value="ENSMCSG00000006296.1"/>
</dbReference>
<dbReference type="Proteomes" id="UP000694560">
    <property type="component" value="Unplaced"/>
</dbReference>
<reference evidence="1" key="1">
    <citation type="submission" date="2025-08" db="UniProtKB">
        <authorList>
            <consortium name="Ensembl"/>
        </authorList>
    </citation>
    <scope>IDENTIFICATION</scope>
</reference>
<proteinExistence type="predicted"/>